<evidence type="ECO:0000313" key="2">
    <source>
        <dbReference type="Proteomes" id="UP000011625"/>
    </source>
</evidence>
<name>M0MQZ1_9EURY</name>
<sequence length="105" mass="11789">MNRSRRPRLALFEDVTEFVELLVGELRRPSAAEARTEALDASFVLRACPPPRRGSGDPDAVARFLARIACVEILHVAEPPDETRLVRLLSVCNRSIKLTSRQMPH</sequence>
<dbReference type="Proteomes" id="UP000011625">
    <property type="component" value="Unassembled WGS sequence"/>
</dbReference>
<protein>
    <submittedName>
        <fullName evidence="1">Uncharacterized protein</fullName>
    </submittedName>
</protein>
<keyword evidence="2" id="KW-1185">Reference proteome</keyword>
<dbReference type="EMBL" id="AOME01000108">
    <property type="protein sequence ID" value="EMA47773.1"/>
    <property type="molecule type" value="Genomic_DNA"/>
</dbReference>
<proteinExistence type="predicted"/>
<reference evidence="1 2" key="1">
    <citation type="journal article" date="2014" name="PLoS Genet.">
        <title>Phylogenetically driven sequencing of extremely halophilic archaea reveals strategies for static and dynamic osmo-response.</title>
        <authorList>
            <person name="Becker E.A."/>
            <person name="Seitzer P.M."/>
            <person name="Tritt A."/>
            <person name="Larsen D."/>
            <person name="Krusor M."/>
            <person name="Yao A.I."/>
            <person name="Wu D."/>
            <person name="Madern D."/>
            <person name="Eisen J.A."/>
            <person name="Darling A.E."/>
            <person name="Facciotti M.T."/>
        </authorList>
    </citation>
    <scope>NUCLEOTIDE SEQUENCE [LARGE SCALE GENOMIC DNA]</scope>
    <source>
        <strain evidence="1 2">DSM 8989</strain>
    </source>
</reference>
<accession>M0MQZ1</accession>
<dbReference type="AlphaFoldDB" id="M0MQZ1"/>
<organism evidence="1 2">
    <name type="scientific">Halococcus salifodinae DSM 8989</name>
    <dbReference type="NCBI Taxonomy" id="1227456"/>
    <lineage>
        <taxon>Archaea</taxon>
        <taxon>Methanobacteriati</taxon>
        <taxon>Methanobacteriota</taxon>
        <taxon>Stenosarchaea group</taxon>
        <taxon>Halobacteria</taxon>
        <taxon>Halobacteriales</taxon>
        <taxon>Halococcaceae</taxon>
        <taxon>Halococcus</taxon>
    </lineage>
</organism>
<evidence type="ECO:0000313" key="1">
    <source>
        <dbReference type="EMBL" id="EMA47773.1"/>
    </source>
</evidence>
<gene>
    <name evidence="1" type="ORF">C450_20681</name>
</gene>
<comment type="caution">
    <text evidence="1">The sequence shown here is derived from an EMBL/GenBank/DDBJ whole genome shotgun (WGS) entry which is preliminary data.</text>
</comment>